<organism evidence="2 3">
    <name type="scientific">Sodalis ligni</name>
    <dbReference type="NCBI Taxonomy" id="2697027"/>
    <lineage>
        <taxon>Bacteria</taxon>
        <taxon>Pseudomonadati</taxon>
        <taxon>Pseudomonadota</taxon>
        <taxon>Gammaproteobacteria</taxon>
        <taxon>Enterobacterales</taxon>
        <taxon>Bruguierivoracaceae</taxon>
        <taxon>Sodalis</taxon>
    </lineage>
</organism>
<evidence type="ECO:0000313" key="2">
    <source>
        <dbReference type="EMBL" id="TCL02789.1"/>
    </source>
</evidence>
<dbReference type="OrthoDB" id="6460176at2"/>
<feature type="domain" description="Condensation" evidence="1">
    <location>
        <begin position="32"/>
        <end position="173"/>
    </location>
</feature>
<evidence type="ECO:0000259" key="1">
    <source>
        <dbReference type="Pfam" id="PF00668"/>
    </source>
</evidence>
<dbReference type="EMBL" id="SJOI01000001">
    <property type="protein sequence ID" value="TCL02789.1"/>
    <property type="molecule type" value="Genomic_DNA"/>
</dbReference>
<protein>
    <submittedName>
        <fullName evidence="2">Condensation domain-containing protein</fullName>
    </submittedName>
</protein>
<dbReference type="InterPro" id="IPR023213">
    <property type="entry name" value="CAT-like_dom_sf"/>
</dbReference>
<comment type="caution">
    <text evidence="2">The sequence shown here is derived from an EMBL/GenBank/DDBJ whole genome shotgun (WGS) entry which is preliminary data.</text>
</comment>
<sequence>MMRLQLGQLYDIEYSLNPMNLFFGEVLLPLERLNPAYAEEAVRHLAATFEMLRACFIFNGIDSRTNILSADDPCFNQAFECRPSSVSADTRQADLTEYVNETRKRMSVGIPPLFRYCLFTSHNPQHQRVIFIISHLICDGISSRILWREFSRAYRCATTGGVIPRQCNRHYRRLGQELINRHYSLMGQERMCLTPTAGKRIDIMASALSRDRPVCLMKNRRTETRRFHGESLAQLHFAARGQGLSLSEFFLMLLLRALASVYGEGFVAVTLWFAPHFIGEWRTPVYDMVGSAAFPMPAWFSTQVHQEAADATVALKQGLYAAMACAADYAAWFYAPVAMVQRPTMPSISFNFVGDPRFSPDILAYRLAPEEVRIGRADNELAESPLSCEIETYGDMLELTLAAYPDGGLASLPSLLLFNIEKELFPLLAAKK</sequence>
<dbReference type="GO" id="GO:0003824">
    <property type="term" value="F:catalytic activity"/>
    <property type="evidence" value="ECO:0007669"/>
    <property type="project" value="InterPro"/>
</dbReference>
<dbReference type="Proteomes" id="UP000294555">
    <property type="component" value="Unassembled WGS sequence"/>
</dbReference>
<reference evidence="2 3" key="1">
    <citation type="submission" date="2019-02" db="EMBL/GenBank/DDBJ databases">
        <title>Investigation of anaerobic lignin degradation for improved lignocellulosic biofuels.</title>
        <authorList>
            <person name="Deangelis K."/>
        </authorList>
    </citation>
    <scope>NUCLEOTIDE SEQUENCE [LARGE SCALE GENOMIC DNA]</scope>
    <source>
        <strain evidence="2 3">159R</strain>
    </source>
</reference>
<keyword evidence="3" id="KW-1185">Reference proteome</keyword>
<dbReference type="AlphaFoldDB" id="A0A4R1N891"/>
<evidence type="ECO:0000313" key="3">
    <source>
        <dbReference type="Proteomes" id="UP000294555"/>
    </source>
</evidence>
<dbReference type="Pfam" id="PF00668">
    <property type="entry name" value="Condensation"/>
    <property type="match status" value="1"/>
</dbReference>
<gene>
    <name evidence="2" type="ORF">EZJ58_0823</name>
</gene>
<dbReference type="Gene3D" id="3.30.559.10">
    <property type="entry name" value="Chloramphenicol acetyltransferase-like domain"/>
    <property type="match status" value="1"/>
</dbReference>
<dbReference type="InterPro" id="IPR001242">
    <property type="entry name" value="Condensation_dom"/>
</dbReference>
<name>A0A4R1N891_9GAMM</name>
<dbReference type="RefSeq" id="WP_132921716.1">
    <property type="nucleotide sequence ID" value="NZ_SJOI01000001.1"/>
</dbReference>
<accession>A0A4R1N891</accession>
<proteinExistence type="predicted"/>
<dbReference type="SUPFAM" id="SSF52777">
    <property type="entry name" value="CoA-dependent acyltransferases"/>
    <property type="match status" value="1"/>
</dbReference>